<evidence type="ECO:0000313" key="8">
    <source>
        <dbReference type="EMBL" id="GMA94110.1"/>
    </source>
</evidence>
<accession>A0ABQ6K0I9</accession>
<evidence type="ECO:0000256" key="6">
    <source>
        <dbReference type="RuleBase" id="RU361277"/>
    </source>
</evidence>
<dbReference type="InterPro" id="IPR002328">
    <property type="entry name" value="ADH_Zn_CS"/>
</dbReference>
<protein>
    <submittedName>
        <fullName evidence="8">Sorbitol dehydrogenase</fullName>
    </submittedName>
</protein>
<keyword evidence="5" id="KW-0560">Oxidoreductase</keyword>
<comment type="cofactor">
    <cofactor evidence="1 6">
        <name>Zn(2+)</name>
        <dbReference type="ChEBI" id="CHEBI:29105"/>
    </cofactor>
</comment>
<dbReference type="Proteomes" id="UP001157034">
    <property type="component" value="Unassembled WGS sequence"/>
</dbReference>
<dbReference type="SUPFAM" id="SSF51735">
    <property type="entry name" value="NAD(P)-binding Rossmann-fold domains"/>
    <property type="match status" value="1"/>
</dbReference>
<dbReference type="InterPro" id="IPR011032">
    <property type="entry name" value="GroES-like_sf"/>
</dbReference>
<dbReference type="Gene3D" id="3.40.50.720">
    <property type="entry name" value="NAD(P)-binding Rossmann-like Domain"/>
    <property type="match status" value="1"/>
</dbReference>
<dbReference type="Pfam" id="PF00107">
    <property type="entry name" value="ADH_zinc_N"/>
    <property type="match status" value="1"/>
</dbReference>
<organism evidence="8 9">
    <name type="scientific">Pseudolysinimonas kribbensis</name>
    <dbReference type="NCBI Taxonomy" id="433641"/>
    <lineage>
        <taxon>Bacteria</taxon>
        <taxon>Bacillati</taxon>
        <taxon>Actinomycetota</taxon>
        <taxon>Actinomycetes</taxon>
        <taxon>Micrococcales</taxon>
        <taxon>Microbacteriaceae</taxon>
        <taxon>Pseudolysinimonas</taxon>
    </lineage>
</organism>
<evidence type="ECO:0000259" key="7">
    <source>
        <dbReference type="SMART" id="SM00829"/>
    </source>
</evidence>
<comment type="caution">
    <text evidence="8">The sequence shown here is derived from an EMBL/GenBank/DDBJ whole genome shotgun (WGS) entry which is preliminary data.</text>
</comment>
<dbReference type="SMART" id="SM00829">
    <property type="entry name" value="PKS_ER"/>
    <property type="match status" value="1"/>
</dbReference>
<dbReference type="RefSeq" id="WP_284253120.1">
    <property type="nucleotide sequence ID" value="NZ_BAAAQO010000003.1"/>
</dbReference>
<keyword evidence="4 6" id="KW-0862">Zinc</keyword>
<name>A0ABQ6K0I9_9MICO</name>
<dbReference type="InterPro" id="IPR013154">
    <property type="entry name" value="ADH-like_N"/>
</dbReference>
<dbReference type="PROSITE" id="PS00059">
    <property type="entry name" value="ADH_ZINC"/>
    <property type="match status" value="1"/>
</dbReference>
<reference evidence="9" key="1">
    <citation type="journal article" date="2019" name="Int. J. Syst. Evol. Microbiol.">
        <title>The Global Catalogue of Microorganisms (GCM) 10K type strain sequencing project: providing services to taxonomists for standard genome sequencing and annotation.</title>
        <authorList>
            <consortium name="The Broad Institute Genomics Platform"/>
            <consortium name="The Broad Institute Genome Sequencing Center for Infectious Disease"/>
            <person name="Wu L."/>
            <person name="Ma J."/>
        </authorList>
    </citation>
    <scope>NUCLEOTIDE SEQUENCE [LARGE SCALE GENOMIC DNA]</scope>
    <source>
        <strain evidence="9">NBRC 108894</strain>
    </source>
</reference>
<dbReference type="Gene3D" id="3.90.180.10">
    <property type="entry name" value="Medium-chain alcohol dehydrogenases, catalytic domain"/>
    <property type="match status" value="1"/>
</dbReference>
<dbReference type="InterPro" id="IPR020843">
    <property type="entry name" value="ER"/>
</dbReference>
<dbReference type="Pfam" id="PF08240">
    <property type="entry name" value="ADH_N"/>
    <property type="match status" value="1"/>
</dbReference>
<evidence type="ECO:0000256" key="2">
    <source>
        <dbReference type="ARBA" id="ARBA00008072"/>
    </source>
</evidence>
<evidence type="ECO:0000256" key="1">
    <source>
        <dbReference type="ARBA" id="ARBA00001947"/>
    </source>
</evidence>
<gene>
    <name evidence="8" type="ORF">GCM10025881_09340</name>
</gene>
<keyword evidence="3 6" id="KW-0479">Metal-binding</keyword>
<comment type="similarity">
    <text evidence="2 6">Belongs to the zinc-containing alcohol dehydrogenase family.</text>
</comment>
<dbReference type="PANTHER" id="PTHR43161:SF9">
    <property type="entry name" value="SORBITOL DEHYDROGENASE"/>
    <property type="match status" value="1"/>
</dbReference>
<feature type="domain" description="Enoyl reductase (ER)" evidence="7">
    <location>
        <begin position="12"/>
        <end position="326"/>
    </location>
</feature>
<dbReference type="EMBL" id="BSVB01000001">
    <property type="protein sequence ID" value="GMA94110.1"/>
    <property type="molecule type" value="Genomic_DNA"/>
</dbReference>
<evidence type="ECO:0000313" key="9">
    <source>
        <dbReference type="Proteomes" id="UP001157034"/>
    </source>
</evidence>
<sequence>MPNTAAVLTSAGVVELRNRPVPLPGEGEAIVRIRSVGVSELDVARFEGTWDRSPGWGAVLGHEATGEVVGVGAGVTMVGLGDRVAIEPGAPCRRCAACRRGCPRLCAQLAFFIPPLDDGFLVRYAAIDEWQLHRLPDLISFDDGVLIEPLAVALRAVERAALRAGDRVLVTGAGPMGLLAAEAARALGADTVRLADGSATRLDIASSRGFEVEDGGAGSEVDVLLECSGSVATLLRSIERLADGGRAVTVCVSASDDTVTVPRDDAREISVARANRYQFTWLLAVELASTARIELDGIVSHGFGMARAAEAFRLAAGTPDAMKVVIHPGDD</sequence>
<evidence type="ECO:0000256" key="4">
    <source>
        <dbReference type="ARBA" id="ARBA00022833"/>
    </source>
</evidence>
<evidence type="ECO:0000256" key="3">
    <source>
        <dbReference type="ARBA" id="ARBA00022723"/>
    </source>
</evidence>
<proteinExistence type="inferred from homology"/>
<dbReference type="InterPro" id="IPR036291">
    <property type="entry name" value="NAD(P)-bd_dom_sf"/>
</dbReference>
<dbReference type="SUPFAM" id="SSF50129">
    <property type="entry name" value="GroES-like"/>
    <property type="match status" value="1"/>
</dbReference>
<dbReference type="InterPro" id="IPR013149">
    <property type="entry name" value="ADH-like_C"/>
</dbReference>
<evidence type="ECO:0000256" key="5">
    <source>
        <dbReference type="ARBA" id="ARBA00023002"/>
    </source>
</evidence>
<dbReference type="PANTHER" id="PTHR43161">
    <property type="entry name" value="SORBITOL DEHYDROGENASE"/>
    <property type="match status" value="1"/>
</dbReference>
<keyword evidence="9" id="KW-1185">Reference proteome</keyword>